<feature type="transmembrane region" description="Helical" evidence="13">
    <location>
        <begin position="23"/>
        <end position="48"/>
    </location>
</feature>
<dbReference type="Proteomes" id="UP000236311">
    <property type="component" value="Unassembled WGS sequence"/>
</dbReference>
<keyword evidence="6" id="KW-0050">Antiport</keyword>
<dbReference type="CDD" id="cd13138">
    <property type="entry name" value="MATE_yoeA_like"/>
    <property type="match status" value="1"/>
</dbReference>
<dbReference type="GO" id="GO:0015297">
    <property type="term" value="F:antiporter activity"/>
    <property type="evidence" value="ECO:0007669"/>
    <property type="project" value="UniProtKB-KW"/>
</dbReference>
<keyword evidence="10" id="KW-0406">Ion transport</keyword>
<name>A0A2K4ZDS3_9FIRM</name>
<dbReference type="GO" id="GO:0042910">
    <property type="term" value="F:xenobiotic transmembrane transporter activity"/>
    <property type="evidence" value="ECO:0007669"/>
    <property type="project" value="InterPro"/>
</dbReference>
<keyword evidence="7" id="KW-1003">Cell membrane</keyword>
<comment type="subcellular location">
    <subcellularLocation>
        <location evidence="2">Cell membrane</location>
        <topology evidence="2">Multi-pass membrane protein</topology>
    </subcellularLocation>
</comment>
<evidence type="ECO:0000256" key="10">
    <source>
        <dbReference type="ARBA" id="ARBA00023065"/>
    </source>
</evidence>
<dbReference type="PANTHER" id="PTHR43298">
    <property type="entry name" value="MULTIDRUG RESISTANCE PROTEIN NORM-RELATED"/>
    <property type="match status" value="1"/>
</dbReference>
<feature type="transmembrane region" description="Helical" evidence="13">
    <location>
        <begin position="100"/>
        <end position="121"/>
    </location>
</feature>
<feature type="transmembrane region" description="Helical" evidence="13">
    <location>
        <begin position="391"/>
        <end position="411"/>
    </location>
</feature>
<keyword evidence="8 13" id="KW-0812">Transmembrane</keyword>
<dbReference type="Pfam" id="PF01554">
    <property type="entry name" value="MatE"/>
    <property type="match status" value="2"/>
</dbReference>
<dbReference type="InterPro" id="IPR002528">
    <property type="entry name" value="MATE_fam"/>
</dbReference>
<keyword evidence="11 13" id="KW-0472">Membrane</keyword>
<feature type="transmembrane region" description="Helical" evidence="13">
    <location>
        <begin position="141"/>
        <end position="166"/>
    </location>
</feature>
<evidence type="ECO:0000256" key="9">
    <source>
        <dbReference type="ARBA" id="ARBA00022989"/>
    </source>
</evidence>
<feature type="transmembrane region" description="Helical" evidence="13">
    <location>
        <begin position="200"/>
        <end position="221"/>
    </location>
</feature>
<evidence type="ECO:0000256" key="7">
    <source>
        <dbReference type="ARBA" id="ARBA00022475"/>
    </source>
</evidence>
<evidence type="ECO:0000256" key="1">
    <source>
        <dbReference type="ARBA" id="ARBA00003408"/>
    </source>
</evidence>
<dbReference type="PIRSF" id="PIRSF006603">
    <property type="entry name" value="DinF"/>
    <property type="match status" value="1"/>
</dbReference>
<evidence type="ECO:0000256" key="4">
    <source>
        <dbReference type="ARBA" id="ARBA00020268"/>
    </source>
</evidence>
<sequence length="456" mass="49189">MEKQSSKKYEIDMCNGPLLGKIMIFYVPLMLSGILQLLFNAADIVVVGRFAGNEALAAVGSTSSLTNLIVNLFIGLSVGANVLVARYYGAGQNGELKEMVQTALATAVAGGIILIFLGFFISGPALNWMGTPEDVISHSVLYMRIYFAGMPFMMVYNFGSAVLRAVGDTRRPLYYLLIAGVVNVILNLVFVIVFSMGVAGVATATVASQAISAALVVRCLILTDSPYRLHLKGIRIAGDKLVRMIQIGVPAGMQGALFSISNVLIQSSVNSFGSVAMAGNTAGSNIEGFVYTAMNAFHQAAISFSGQNYGARKYKRIKKVLLICELLVMAVGGLMGGFAYLFAGTLLRLYTTDPQVIQYGILRMGIICVPYFLCGMMDVAVGALRGMGYAIMPMLVSLTGACLLRVVWIYTVFQKVHTLKCLYISYPVSWGLTFGVHMVCFAIVYRKLLKRDPGID</sequence>
<accession>A0A2K4ZDS3</accession>
<comment type="similarity">
    <text evidence="3">Belongs to the multi antimicrobial extrusion (MATE) (TC 2.A.66.1) family.</text>
</comment>
<evidence type="ECO:0000256" key="5">
    <source>
        <dbReference type="ARBA" id="ARBA00022448"/>
    </source>
</evidence>
<evidence type="ECO:0000256" key="6">
    <source>
        <dbReference type="ARBA" id="ARBA00022449"/>
    </source>
</evidence>
<protein>
    <recommendedName>
        <fullName evidence="4">Probable multidrug resistance protein NorM</fullName>
    </recommendedName>
    <alternativeName>
        <fullName evidence="12">Multidrug-efflux transporter</fullName>
    </alternativeName>
</protein>
<evidence type="ECO:0000256" key="13">
    <source>
        <dbReference type="SAM" id="Phobius"/>
    </source>
</evidence>
<comment type="function">
    <text evidence="1">Multidrug efflux pump.</text>
</comment>
<dbReference type="GO" id="GO:0006811">
    <property type="term" value="P:monoatomic ion transport"/>
    <property type="evidence" value="ECO:0007669"/>
    <property type="project" value="UniProtKB-KW"/>
</dbReference>
<dbReference type="GO" id="GO:0005886">
    <property type="term" value="C:plasma membrane"/>
    <property type="evidence" value="ECO:0007669"/>
    <property type="project" value="UniProtKB-SubCell"/>
</dbReference>
<dbReference type="AlphaFoldDB" id="A0A2K4ZDS3"/>
<dbReference type="EMBL" id="OFSM01000005">
    <property type="protein sequence ID" value="SOY28617.1"/>
    <property type="molecule type" value="Genomic_DNA"/>
</dbReference>
<dbReference type="InterPro" id="IPR048279">
    <property type="entry name" value="MdtK-like"/>
</dbReference>
<proteinExistence type="inferred from homology"/>
<keyword evidence="5" id="KW-0813">Transport</keyword>
<evidence type="ECO:0000256" key="12">
    <source>
        <dbReference type="ARBA" id="ARBA00031636"/>
    </source>
</evidence>
<evidence type="ECO:0000256" key="2">
    <source>
        <dbReference type="ARBA" id="ARBA00004651"/>
    </source>
</evidence>
<dbReference type="PANTHER" id="PTHR43298:SF2">
    <property type="entry name" value="FMN_FAD EXPORTER YEEO-RELATED"/>
    <property type="match status" value="1"/>
</dbReference>
<keyword evidence="9 13" id="KW-1133">Transmembrane helix</keyword>
<dbReference type="InterPro" id="IPR050222">
    <property type="entry name" value="MATE_MdtK"/>
</dbReference>
<feature type="transmembrane region" description="Helical" evidence="13">
    <location>
        <begin position="361"/>
        <end position="384"/>
    </location>
</feature>
<reference evidence="14 15" key="1">
    <citation type="submission" date="2018-01" db="EMBL/GenBank/DDBJ databases">
        <authorList>
            <person name="Gaut B.S."/>
            <person name="Morton B.R."/>
            <person name="Clegg M.T."/>
            <person name="Duvall M.R."/>
        </authorList>
    </citation>
    <scope>NUCLEOTIDE SEQUENCE [LARGE SCALE GENOMIC DNA]</scope>
    <source>
        <strain evidence="14">GP69</strain>
    </source>
</reference>
<evidence type="ECO:0000256" key="11">
    <source>
        <dbReference type="ARBA" id="ARBA00023136"/>
    </source>
</evidence>
<feature type="transmembrane region" description="Helical" evidence="13">
    <location>
        <begin position="320"/>
        <end position="341"/>
    </location>
</feature>
<evidence type="ECO:0000313" key="14">
    <source>
        <dbReference type="EMBL" id="SOY28617.1"/>
    </source>
</evidence>
<keyword evidence="15" id="KW-1185">Reference proteome</keyword>
<feature type="transmembrane region" description="Helical" evidence="13">
    <location>
        <begin position="68"/>
        <end position="88"/>
    </location>
</feature>
<organism evidence="14 15">
    <name type="scientific">Acetatifactor muris</name>
    <dbReference type="NCBI Taxonomy" id="879566"/>
    <lineage>
        <taxon>Bacteria</taxon>
        <taxon>Bacillati</taxon>
        <taxon>Bacillota</taxon>
        <taxon>Clostridia</taxon>
        <taxon>Lachnospirales</taxon>
        <taxon>Lachnospiraceae</taxon>
        <taxon>Acetatifactor</taxon>
    </lineage>
</organism>
<gene>
    <name evidence="14" type="primary">mepA_5</name>
    <name evidence="14" type="ORF">AMURIS_01327</name>
</gene>
<dbReference type="RefSeq" id="WP_207656143.1">
    <property type="nucleotide sequence ID" value="NZ_CANRXC010000001.1"/>
</dbReference>
<feature type="transmembrane region" description="Helical" evidence="13">
    <location>
        <begin position="173"/>
        <end position="194"/>
    </location>
</feature>
<evidence type="ECO:0000313" key="15">
    <source>
        <dbReference type="Proteomes" id="UP000236311"/>
    </source>
</evidence>
<evidence type="ECO:0000256" key="8">
    <source>
        <dbReference type="ARBA" id="ARBA00022692"/>
    </source>
</evidence>
<evidence type="ECO:0000256" key="3">
    <source>
        <dbReference type="ARBA" id="ARBA00010199"/>
    </source>
</evidence>
<feature type="transmembrane region" description="Helical" evidence="13">
    <location>
        <begin position="423"/>
        <end position="445"/>
    </location>
</feature>
<dbReference type="NCBIfam" id="TIGR00797">
    <property type="entry name" value="matE"/>
    <property type="match status" value="1"/>
</dbReference>